<evidence type="ECO:0000313" key="2">
    <source>
        <dbReference type="Proteomes" id="UP000008493"/>
    </source>
</evidence>
<gene>
    <name evidence="1" type="ORF">AGABI1DRAFT_135126</name>
</gene>
<keyword evidence="2" id="KW-1185">Reference proteome</keyword>
<protein>
    <submittedName>
        <fullName evidence="1">Uncharacterized protein</fullName>
    </submittedName>
</protein>
<dbReference type="AlphaFoldDB" id="K5WRB0"/>
<dbReference type="KEGG" id="abp:AGABI1DRAFT135126"/>
<dbReference type="RefSeq" id="XP_007336068.1">
    <property type="nucleotide sequence ID" value="XM_007336006.1"/>
</dbReference>
<accession>K5WRB0</accession>
<dbReference type="HOGENOM" id="CLU_3105785_0_0_1"/>
<proteinExistence type="predicted"/>
<name>K5WRB0_AGABU</name>
<evidence type="ECO:0000313" key="1">
    <source>
        <dbReference type="EMBL" id="EKM73293.1"/>
    </source>
</evidence>
<dbReference type="EMBL" id="JH973080">
    <property type="protein sequence ID" value="EKM73293.1"/>
    <property type="molecule type" value="Genomic_DNA"/>
</dbReference>
<organism evidence="1 2">
    <name type="scientific">Agaricus bisporus var. burnettii (strain JB137-S8 / ATCC MYA-4627 / FGSC 10392)</name>
    <name type="common">White button mushroom</name>
    <dbReference type="NCBI Taxonomy" id="597362"/>
    <lineage>
        <taxon>Eukaryota</taxon>
        <taxon>Fungi</taxon>
        <taxon>Dikarya</taxon>
        <taxon>Basidiomycota</taxon>
        <taxon>Agaricomycotina</taxon>
        <taxon>Agaricomycetes</taxon>
        <taxon>Agaricomycetidae</taxon>
        <taxon>Agaricales</taxon>
        <taxon>Agaricineae</taxon>
        <taxon>Agaricaceae</taxon>
        <taxon>Agaricus</taxon>
    </lineage>
</organism>
<dbReference type="Proteomes" id="UP000008493">
    <property type="component" value="Unassembled WGS sequence"/>
</dbReference>
<sequence length="51" mass="5615">MSHWQLNVLFQTPPFGGELSPERVGCVGALRLGVTRLRSSFDLTAWGSRAL</sequence>
<dbReference type="GeneID" id="18828477"/>
<dbReference type="InParanoid" id="K5WRB0"/>
<reference evidence="2" key="1">
    <citation type="journal article" date="2012" name="Proc. Natl. Acad. Sci. U.S.A.">
        <title>Genome sequence of the button mushroom Agaricus bisporus reveals mechanisms governing adaptation to a humic-rich ecological niche.</title>
        <authorList>
            <person name="Morin E."/>
            <person name="Kohler A."/>
            <person name="Baker A.R."/>
            <person name="Foulongne-Oriol M."/>
            <person name="Lombard V."/>
            <person name="Nagy L.G."/>
            <person name="Ohm R.A."/>
            <person name="Patyshakuliyeva A."/>
            <person name="Brun A."/>
            <person name="Aerts A.L."/>
            <person name="Bailey A.M."/>
            <person name="Billette C."/>
            <person name="Coutinho P.M."/>
            <person name="Deakin G."/>
            <person name="Doddapaneni H."/>
            <person name="Floudas D."/>
            <person name="Grimwood J."/>
            <person name="Hilden K."/>
            <person name="Kuees U."/>
            <person name="LaButti K.M."/>
            <person name="Lapidus A."/>
            <person name="Lindquist E.A."/>
            <person name="Lucas S.M."/>
            <person name="Murat C."/>
            <person name="Riley R.W."/>
            <person name="Salamov A.A."/>
            <person name="Schmutz J."/>
            <person name="Subramanian V."/>
            <person name="Woesten H.A.B."/>
            <person name="Xu J."/>
            <person name="Eastwood D.C."/>
            <person name="Foster G.D."/>
            <person name="Sonnenberg A.S."/>
            <person name="Cullen D."/>
            <person name="de Vries R.P."/>
            <person name="Lundell T."/>
            <person name="Hibbett D.S."/>
            <person name="Henrissat B."/>
            <person name="Burton K.S."/>
            <person name="Kerrigan R.W."/>
            <person name="Challen M.P."/>
            <person name="Grigoriev I.V."/>
            <person name="Martin F."/>
        </authorList>
    </citation>
    <scope>NUCLEOTIDE SEQUENCE [LARGE SCALE GENOMIC DNA]</scope>
    <source>
        <strain evidence="2">JB137-S8 / ATCC MYA-4627 / FGSC 10392</strain>
    </source>
</reference>